<keyword evidence="5" id="KW-0479">Metal-binding</keyword>
<keyword evidence="3 6" id="KW-1133">Transmembrane helix</keyword>
<keyword evidence="4 6" id="KW-0472">Membrane</keyword>
<evidence type="ECO:0000256" key="2">
    <source>
        <dbReference type="ARBA" id="ARBA00022692"/>
    </source>
</evidence>
<feature type="binding site" evidence="5">
    <location>
        <position position="201"/>
    </location>
    <ligand>
        <name>Zn(2+)</name>
        <dbReference type="ChEBI" id="CHEBI:29105"/>
    </ligand>
</feature>
<dbReference type="RefSeq" id="WP_061559502.1">
    <property type="nucleotide sequence ID" value="NZ_CP092424.2"/>
</dbReference>
<evidence type="ECO:0000313" key="7">
    <source>
        <dbReference type="EMBL" id="CQD24813.1"/>
    </source>
</evidence>
<feature type="transmembrane region" description="Helical" evidence="6">
    <location>
        <begin position="21"/>
        <end position="43"/>
    </location>
</feature>
<dbReference type="AlphaFoldDB" id="A0A0E3WEF7"/>
<keyword evidence="10" id="KW-1185">Reference proteome</keyword>
<evidence type="ECO:0000256" key="1">
    <source>
        <dbReference type="ARBA" id="ARBA00004141"/>
    </source>
</evidence>
<dbReference type="GO" id="GO:0046872">
    <property type="term" value="F:metal ion binding"/>
    <property type="evidence" value="ECO:0007669"/>
    <property type="project" value="UniProtKB-KW"/>
</dbReference>
<accession>A0A0E3WEF7</accession>
<dbReference type="EMBL" id="CP092424">
    <property type="protein sequence ID" value="ULP45499.1"/>
    <property type="molecule type" value="Genomic_DNA"/>
</dbReference>
<feature type="transmembrane region" description="Helical" evidence="6">
    <location>
        <begin position="89"/>
        <end position="106"/>
    </location>
</feature>
<reference evidence="7 9" key="1">
    <citation type="submission" date="2015-03" db="EMBL/GenBank/DDBJ databases">
        <authorList>
            <person name="Urmite Genomes"/>
        </authorList>
    </citation>
    <scope>NUCLEOTIDE SEQUENCE [LARGE SCALE GENOMIC DNA]</scope>
    <source>
        <strain evidence="7 9">CSUR P1491</strain>
    </source>
</reference>
<feature type="transmembrane region" description="Helical" evidence="6">
    <location>
        <begin position="138"/>
        <end position="159"/>
    </location>
</feature>
<dbReference type="Proteomes" id="UP001055171">
    <property type="component" value="Plasmid unnamed1"/>
</dbReference>
<evidence type="ECO:0000313" key="10">
    <source>
        <dbReference type="Proteomes" id="UP001055171"/>
    </source>
</evidence>
<keyword evidence="5" id="KW-0862">Zinc</keyword>
<evidence type="ECO:0000256" key="5">
    <source>
        <dbReference type="PIRSR" id="PIRSR604254-1"/>
    </source>
</evidence>
<organism evidence="7 9">
    <name type="scientific">Mycobacterium lentiflavum</name>
    <dbReference type="NCBI Taxonomy" id="141349"/>
    <lineage>
        <taxon>Bacteria</taxon>
        <taxon>Bacillati</taxon>
        <taxon>Actinomycetota</taxon>
        <taxon>Actinomycetes</taxon>
        <taxon>Mycobacteriales</taxon>
        <taxon>Mycobacteriaceae</taxon>
        <taxon>Mycobacterium</taxon>
        <taxon>Mycobacterium simiae complex</taxon>
    </lineage>
</organism>
<evidence type="ECO:0000256" key="6">
    <source>
        <dbReference type="SAM" id="Phobius"/>
    </source>
</evidence>
<dbReference type="GO" id="GO:0016020">
    <property type="term" value="C:membrane"/>
    <property type="evidence" value="ECO:0007669"/>
    <property type="project" value="UniProtKB-SubCell"/>
</dbReference>
<protein>
    <submittedName>
        <fullName evidence="8">Hemolysin III family protein</fullName>
    </submittedName>
    <submittedName>
        <fullName evidence="7">Hemolysin-like protein</fullName>
    </submittedName>
</protein>
<comment type="subcellular location">
    <subcellularLocation>
        <location evidence="1">Membrane</location>
        <topology evidence="1">Multi-pass membrane protein</topology>
    </subcellularLocation>
</comment>
<dbReference type="Pfam" id="PF03006">
    <property type="entry name" value="HlyIII"/>
    <property type="match status" value="1"/>
</dbReference>
<keyword evidence="8" id="KW-0614">Plasmid</keyword>
<dbReference type="EMBL" id="CTEE01000003">
    <property type="protein sequence ID" value="CQD24813.1"/>
    <property type="molecule type" value="Genomic_DNA"/>
</dbReference>
<feature type="transmembrane region" description="Helical" evidence="6">
    <location>
        <begin position="205"/>
        <end position="223"/>
    </location>
</feature>
<dbReference type="InterPro" id="IPR004254">
    <property type="entry name" value="AdipoR/HlyIII-related"/>
</dbReference>
<name>A0A0E3WEF7_MYCLN</name>
<dbReference type="OrthoDB" id="9813689at2"/>
<evidence type="ECO:0000313" key="9">
    <source>
        <dbReference type="Proteomes" id="UP000199251"/>
    </source>
</evidence>
<feature type="transmembrane region" description="Helical" evidence="6">
    <location>
        <begin position="49"/>
        <end position="69"/>
    </location>
</feature>
<proteinExistence type="predicted"/>
<feature type="transmembrane region" description="Helical" evidence="6">
    <location>
        <begin position="112"/>
        <end position="131"/>
    </location>
</feature>
<dbReference type="STRING" id="141349.BN1232_06394"/>
<reference evidence="8" key="2">
    <citation type="submission" date="2022-08" db="EMBL/GenBank/DDBJ databases">
        <title>Complete genome sequence of 14 non-tuberculosis mycobacteria type-strains.</title>
        <authorList>
            <person name="Igarashi Y."/>
            <person name="Osugi A."/>
            <person name="Mitarai S."/>
        </authorList>
    </citation>
    <scope>NUCLEOTIDE SEQUENCE</scope>
    <source>
        <strain evidence="8">ATCC 51985</strain>
        <plasmid evidence="8">unnamed1</plasmid>
    </source>
</reference>
<feature type="transmembrane region" description="Helical" evidence="6">
    <location>
        <begin position="171"/>
        <end position="193"/>
    </location>
</feature>
<keyword evidence="2 6" id="KW-0812">Transmembrane</keyword>
<geneLocation type="plasmid" evidence="8 10">
    <name>unnamed1</name>
</geneLocation>
<feature type="binding site" evidence="5">
    <location>
        <position position="205"/>
    </location>
    <ligand>
        <name>Zn(2+)</name>
        <dbReference type="ChEBI" id="CHEBI:29105"/>
    </ligand>
</feature>
<evidence type="ECO:0000313" key="8">
    <source>
        <dbReference type="EMBL" id="ULP45499.1"/>
    </source>
</evidence>
<sequence length="224" mass="23601">MSHRGEGRALGLAKSRSRRGPVPYFAAAALIAAVALLVVAWAVPSNQAGLATLAYLVAIVAVLAMSAMFQRVNRHSLDPGPRTWLDNSMIFVFIAASYTPFAWLALPHPTEHLVVAASWGAALTGVALTLLCPTAPRWVAAPLCLMVGAASICYTGTILQYSGTILRSTGAVAVVMLLVGGAFYSLGGVLYALRPGALHHHDISHAFIVLAAMCHYIAMCFAVF</sequence>
<gene>
    <name evidence="7" type="ORF">BN1232_06394</name>
    <name evidence="8" type="ORF">MJO58_27500</name>
</gene>
<dbReference type="Proteomes" id="UP000199251">
    <property type="component" value="Unassembled WGS sequence"/>
</dbReference>
<evidence type="ECO:0000256" key="3">
    <source>
        <dbReference type="ARBA" id="ARBA00022989"/>
    </source>
</evidence>
<evidence type="ECO:0000256" key="4">
    <source>
        <dbReference type="ARBA" id="ARBA00023136"/>
    </source>
</evidence>